<evidence type="ECO:0000256" key="4">
    <source>
        <dbReference type="ARBA" id="ARBA00022478"/>
    </source>
</evidence>
<dbReference type="Pfam" id="PF01192">
    <property type="entry name" value="RNA_pol_Rpb6"/>
    <property type="match status" value="1"/>
</dbReference>
<reference evidence="9 10" key="1">
    <citation type="submission" date="2023-09" db="EMBL/GenBank/DDBJ databases">
        <authorList>
            <person name="Rey-Velasco X."/>
        </authorList>
    </citation>
    <scope>NUCLEOTIDE SEQUENCE [LARGE SCALE GENOMIC DNA]</scope>
    <source>
        <strain evidence="9 10">F394</strain>
    </source>
</reference>
<name>A0ABU3BQQ9_9BACT</name>
<dbReference type="EMBL" id="JAVRHT010000013">
    <property type="protein sequence ID" value="MDT0631521.1"/>
    <property type="molecule type" value="Genomic_DNA"/>
</dbReference>
<dbReference type="SMART" id="SM01409">
    <property type="entry name" value="RNA_pol_Rpb6"/>
    <property type="match status" value="1"/>
</dbReference>
<evidence type="ECO:0000313" key="9">
    <source>
        <dbReference type="EMBL" id="MDT0631521.1"/>
    </source>
</evidence>
<comment type="catalytic activity">
    <reaction evidence="8">
        <text>RNA(n) + a ribonucleoside 5'-triphosphate = RNA(n+1) + diphosphate</text>
        <dbReference type="Rhea" id="RHEA:21248"/>
        <dbReference type="Rhea" id="RHEA-COMP:14527"/>
        <dbReference type="Rhea" id="RHEA-COMP:17342"/>
        <dbReference type="ChEBI" id="CHEBI:33019"/>
        <dbReference type="ChEBI" id="CHEBI:61557"/>
        <dbReference type="ChEBI" id="CHEBI:140395"/>
        <dbReference type="EC" id="2.7.7.6"/>
    </reaction>
</comment>
<evidence type="ECO:0000256" key="7">
    <source>
        <dbReference type="ARBA" id="ARBA00030998"/>
    </source>
</evidence>
<dbReference type="InterPro" id="IPR006110">
    <property type="entry name" value="Pol_omega/Rpo6/RPB6"/>
</dbReference>
<keyword evidence="10" id="KW-1185">Reference proteome</keyword>
<dbReference type="RefSeq" id="WP_311662864.1">
    <property type="nucleotide sequence ID" value="NZ_JAVRHT010000013.1"/>
</dbReference>
<dbReference type="Proteomes" id="UP001267426">
    <property type="component" value="Unassembled WGS sequence"/>
</dbReference>
<protein>
    <recommendedName>
        <fullName evidence="3">DNA-directed RNA polymerase subunit omega</fullName>
        <ecNumber evidence="2">2.7.7.6</ecNumber>
    </recommendedName>
    <alternativeName>
        <fullName evidence="7">RNA polymerase omega subunit</fullName>
    </alternativeName>
    <alternativeName>
        <fullName evidence="6">Transcriptase subunit omega</fullName>
    </alternativeName>
</protein>
<comment type="caution">
    <text evidence="9">The sequence shown here is derived from an EMBL/GenBank/DDBJ whole genome shotgun (WGS) entry which is preliminary data.</text>
</comment>
<comment type="similarity">
    <text evidence="1">Belongs to the RNA polymerase subunit omega family.</text>
</comment>
<evidence type="ECO:0000256" key="3">
    <source>
        <dbReference type="ARBA" id="ARBA00013725"/>
    </source>
</evidence>
<dbReference type="SUPFAM" id="SSF63562">
    <property type="entry name" value="RPB6/omega subunit-like"/>
    <property type="match status" value="1"/>
</dbReference>
<evidence type="ECO:0000256" key="6">
    <source>
        <dbReference type="ARBA" id="ARBA00029924"/>
    </source>
</evidence>
<proteinExistence type="inferred from homology"/>
<dbReference type="InterPro" id="IPR036161">
    <property type="entry name" value="RPB6/omega-like_sf"/>
</dbReference>
<keyword evidence="5" id="KW-0804">Transcription</keyword>
<evidence type="ECO:0000313" key="10">
    <source>
        <dbReference type="Proteomes" id="UP001267426"/>
    </source>
</evidence>
<evidence type="ECO:0000256" key="8">
    <source>
        <dbReference type="ARBA" id="ARBA00048552"/>
    </source>
</evidence>
<dbReference type="GO" id="GO:0000428">
    <property type="term" value="C:DNA-directed RNA polymerase complex"/>
    <property type="evidence" value="ECO:0007669"/>
    <property type="project" value="UniProtKB-KW"/>
</dbReference>
<gene>
    <name evidence="9" type="ORF">RM540_07120</name>
</gene>
<organism evidence="9 10">
    <name type="scientific">Rubrivirga litoralis</name>
    <dbReference type="NCBI Taxonomy" id="3075598"/>
    <lineage>
        <taxon>Bacteria</taxon>
        <taxon>Pseudomonadati</taxon>
        <taxon>Rhodothermota</taxon>
        <taxon>Rhodothermia</taxon>
        <taxon>Rhodothermales</taxon>
        <taxon>Rubricoccaceae</taxon>
        <taxon>Rubrivirga</taxon>
    </lineage>
</organism>
<evidence type="ECO:0000256" key="5">
    <source>
        <dbReference type="ARBA" id="ARBA00023163"/>
    </source>
</evidence>
<accession>A0ABU3BQQ9</accession>
<dbReference type="Gene3D" id="3.90.940.10">
    <property type="match status" value="1"/>
</dbReference>
<keyword evidence="4 9" id="KW-0240">DNA-directed RNA polymerase</keyword>
<dbReference type="EC" id="2.7.7.6" evidence="2"/>
<evidence type="ECO:0000256" key="2">
    <source>
        <dbReference type="ARBA" id="ARBA00012418"/>
    </source>
</evidence>
<sequence length="103" mass="11636">MAIQTLDTTKLADETGNLYETVTVISKRARQLASKTKAELDQRLSYFEDLALDPAEELRSNEDQLRISLEYERQPKPSRAAIEELQDGELYFRNPTASEGDGA</sequence>
<evidence type="ECO:0000256" key="1">
    <source>
        <dbReference type="ARBA" id="ARBA00006711"/>
    </source>
</evidence>